<dbReference type="AlphaFoldDB" id="A0A022VQD4"/>
<accession>A0A022VQD4</accession>
<name>A0A022VQD4_TRIRU</name>
<protein>
    <submittedName>
        <fullName evidence="1">Uncharacterized protein</fullName>
    </submittedName>
</protein>
<proteinExistence type="predicted"/>
<sequence>FFFLSNEPTNLTIKSFCFFFSVYQIVISCLSRFSFFSLSRVRHIHLDQMIITSRVNQSVSQVLLLDLTHSRLITLVIPVHIAVVEIVYLQGINALTTAATATTINSLGGLSNCPSSHFQC</sequence>
<dbReference type="EMBL" id="KK207934">
    <property type="protein sequence ID" value="EZF48124.1"/>
    <property type="molecule type" value="Genomic_DNA"/>
</dbReference>
<gene>
    <name evidence="1" type="ORF">H103_08151</name>
</gene>
<feature type="non-terminal residue" evidence="1">
    <location>
        <position position="1"/>
    </location>
</feature>
<dbReference type="Proteomes" id="UP000023758">
    <property type="component" value="Unassembled WGS sequence"/>
</dbReference>
<reference evidence="1" key="1">
    <citation type="submission" date="2014-02" db="EMBL/GenBank/DDBJ databases">
        <title>The Genome Sequence of Trichophyton rubrum (morphotype fischeri) CBS 288.86.</title>
        <authorList>
            <consortium name="The Broad Institute Genomics Platform"/>
            <person name="Cuomo C.A."/>
            <person name="White T.C."/>
            <person name="Graser Y."/>
            <person name="Martinez-Rossi N."/>
            <person name="Heitman J."/>
            <person name="Young S.K."/>
            <person name="Zeng Q."/>
            <person name="Gargeya S."/>
            <person name="Abouelleil A."/>
            <person name="Alvarado L."/>
            <person name="Chapman S.B."/>
            <person name="Gainer-Dewar J."/>
            <person name="Goldberg J."/>
            <person name="Griggs A."/>
            <person name="Gujja S."/>
            <person name="Hansen M."/>
            <person name="Howarth C."/>
            <person name="Imamovic A."/>
            <person name="Larimer J."/>
            <person name="Martinez D."/>
            <person name="Murphy C."/>
            <person name="Pearson M.D."/>
            <person name="Persinoti G."/>
            <person name="Poon T."/>
            <person name="Priest M."/>
            <person name="Roberts A.D."/>
            <person name="Saif S."/>
            <person name="Shea T.D."/>
            <person name="Sykes S.N."/>
            <person name="Wortman J."/>
            <person name="Nusbaum C."/>
            <person name="Birren B."/>
        </authorList>
    </citation>
    <scope>NUCLEOTIDE SEQUENCE [LARGE SCALE GENOMIC DNA]</scope>
    <source>
        <strain evidence="1">CBS 288.86</strain>
    </source>
</reference>
<organism evidence="1">
    <name type="scientific">Trichophyton rubrum CBS 288.86</name>
    <dbReference type="NCBI Taxonomy" id="1215330"/>
    <lineage>
        <taxon>Eukaryota</taxon>
        <taxon>Fungi</taxon>
        <taxon>Dikarya</taxon>
        <taxon>Ascomycota</taxon>
        <taxon>Pezizomycotina</taxon>
        <taxon>Eurotiomycetes</taxon>
        <taxon>Eurotiomycetidae</taxon>
        <taxon>Onygenales</taxon>
        <taxon>Arthrodermataceae</taxon>
        <taxon>Trichophyton</taxon>
    </lineage>
</organism>
<evidence type="ECO:0000313" key="1">
    <source>
        <dbReference type="EMBL" id="EZF48124.1"/>
    </source>
</evidence>
<dbReference type="HOGENOM" id="CLU_136950_0_0_1"/>